<evidence type="ECO:0000256" key="1">
    <source>
        <dbReference type="ARBA" id="ARBA00004613"/>
    </source>
</evidence>
<dbReference type="PANTHER" id="PTHR21700">
    <property type="entry name" value="TRANSTHYRETIN-LIKE FAMILY PROTEIN-RELATED"/>
    <property type="match status" value="1"/>
</dbReference>
<sequence>MLLLKESAAAVEGRLRCGEAPARGVRVKLWPDEMGTLVDKTLDQAWSDAEGMFRISGPTLEGSTGSDVPGIFKIYHDCGDGEKVGQRVFQLRIPEKYINPGKDVEKVFNLGTLNLEIVPHNEERSDRED</sequence>
<evidence type="ECO:0000256" key="3">
    <source>
        <dbReference type="ARBA" id="ARBA00022525"/>
    </source>
</evidence>
<dbReference type="GO" id="GO:0005576">
    <property type="term" value="C:extracellular region"/>
    <property type="evidence" value="ECO:0007669"/>
    <property type="project" value="UniProtKB-SubCell"/>
</dbReference>
<feature type="non-terminal residue" evidence="5">
    <location>
        <position position="129"/>
    </location>
</feature>
<reference evidence="5" key="1">
    <citation type="submission" date="2023-06" db="EMBL/GenBank/DDBJ databases">
        <authorList>
            <person name="Delattre M."/>
        </authorList>
    </citation>
    <scope>NUCLEOTIDE SEQUENCE</scope>
    <source>
        <strain evidence="5">AF72</strain>
    </source>
</reference>
<dbReference type="InterPro" id="IPR038479">
    <property type="entry name" value="Transthyretin-like_sf"/>
</dbReference>
<protein>
    <recommendedName>
        <fullName evidence="7">Transthyretin-like family protein</fullName>
    </recommendedName>
</protein>
<organism evidence="5 6">
    <name type="scientific">Mesorhabditis spiculigera</name>
    <dbReference type="NCBI Taxonomy" id="96644"/>
    <lineage>
        <taxon>Eukaryota</taxon>
        <taxon>Metazoa</taxon>
        <taxon>Ecdysozoa</taxon>
        <taxon>Nematoda</taxon>
        <taxon>Chromadorea</taxon>
        <taxon>Rhabditida</taxon>
        <taxon>Rhabditina</taxon>
        <taxon>Rhabditomorpha</taxon>
        <taxon>Rhabditoidea</taxon>
        <taxon>Rhabditidae</taxon>
        <taxon>Mesorhabditinae</taxon>
        <taxon>Mesorhabditis</taxon>
    </lineage>
</organism>
<dbReference type="InterPro" id="IPR001534">
    <property type="entry name" value="Transthyretin-like"/>
</dbReference>
<accession>A0AA36CF92</accession>
<evidence type="ECO:0000313" key="5">
    <source>
        <dbReference type="EMBL" id="CAJ0567050.1"/>
    </source>
</evidence>
<dbReference type="AlphaFoldDB" id="A0AA36CF92"/>
<keyword evidence="6" id="KW-1185">Reference proteome</keyword>
<evidence type="ECO:0000313" key="6">
    <source>
        <dbReference type="Proteomes" id="UP001177023"/>
    </source>
</evidence>
<gene>
    <name evidence="5" type="ORF">MSPICULIGERA_LOCUS5617</name>
</gene>
<dbReference type="Pfam" id="PF01060">
    <property type="entry name" value="TTR-52"/>
    <property type="match status" value="1"/>
</dbReference>
<evidence type="ECO:0000256" key="4">
    <source>
        <dbReference type="ARBA" id="ARBA00022729"/>
    </source>
</evidence>
<dbReference type="Gene3D" id="2.60.40.3330">
    <property type="match status" value="1"/>
</dbReference>
<dbReference type="GO" id="GO:0009986">
    <property type="term" value="C:cell surface"/>
    <property type="evidence" value="ECO:0007669"/>
    <property type="project" value="InterPro"/>
</dbReference>
<comment type="subcellular location">
    <subcellularLocation>
        <location evidence="1">Secreted</location>
    </subcellularLocation>
</comment>
<evidence type="ECO:0008006" key="7">
    <source>
        <dbReference type="Google" id="ProtNLM"/>
    </source>
</evidence>
<proteinExistence type="inferred from homology"/>
<evidence type="ECO:0000256" key="2">
    <source>
        <dbReference type="ARBA" id="ARBA00010112"/>
    </source>
</evidence>
<name>A0AA36CF92_9BILA</name>
<comment type="caution">
    <text evidence="5">The sequence shown here is derived from an EMBL/GenBank/DDBJ whole genome shotgun (WGS) entry which is preliminary data.</text>
</comment>
<dbReference type="Proteomes" id="UP001177023">
    <property type="component" value="Unassembled WGS sequence"/>
</dbReference>
<keyword evidence="4" id="KW-0732">Signal</keyword>
<dbReference type="EMBL" id="CATQJA010001388">
    <property type="protein sequence ID" value="CAJ0567050.1"/>
    <property type="molecule type" value="Genomic_DNA"/>
</dbReference>
<keyword evidence="3" id="KW-0964">Secreted</keyword>
<comment type="similarity">
    <text evidence="2">Belongs to the nematode transthyretin-like family.</text>
</comment>